<dbReference type="HOGENOM" id="CLU_1214483_0_0_1"/>
<dbReference type="AlphaFoldDB" id="A0A0C2WJZ7"/>
<dbReference type="PROSITE" id="PS50967">
    <property type="entry name" value="HRDC"/>
    <property type="match status" value="1"/>
</dbReference>
<dbReference type="GO" id="GO:0000175">
    <property type="term" value="F:3'-5'-RNA exonuclease activity"/>
    <property type="evidence" value="ECO:0007669"/>
    <property type="project" value="InterPro"/>
</dbReference>
<dbReference type="GO" id="GO:0071036">
    <property type="term" value="P:nuclear polyadenylation-dependent snoRNA catabolic process"/>
    <property type="evidence" value="ECO:0007669"/>
    <property type="project" value="TreeGrafter"/>
</dbReference>
<reference evidence="5 6" key="1">
    <citation type="submission" date="2014-04" db="EMBL/GenBank/DDBJ databases">
        <title>Evolutionary Origins and Diversification of the Mycorrhizal Mutualists.</title>
        <authorList>
            <consortium name="DOE Joint Genome Institute"/>
            <consortium name="Mycorrhizal Genomics Consortium"/>
            <person name="Kohler A."/>
            <person name="Kuo A."/>
            <person name="Nagy L.G."/>
            <person name="Floudas D."/>
            <person name="Copeland A."/>
            <person name="Barry K.W."/>
            <person name="Cichocki N."/>
            <person name="Veneault-Fourrey C."/>
            <person name="LaButti K."/>
            <person name="Lindquist E.A."/>
            <person name="Lipzen A."/>
            <person name="Lundell T."/>
            <person name="Morin E."/>
            <person name="Murat C."/>
            <person name="Riley R."/>
            <person name="Ohm R."/>
            <person name="Sun H."/>
            <person name="Tunlid A."/>
            <person name="Henrissat B."/>
            <person name="Grigoriev I.V."/>
            <person name="Hibbett D.S."/>
            <person name="Martin F."/>
        </authorList>
    </citation>
    <scope>NUCLEOTIDE SEQUENCE [LARGE SCALE GENOMIC DNA]</scope>
    <source>
        <strain evidence="5 6">Koide BX008</strain>
    </source>
</reference>
<dbReference type="GO" id="GO:0071038">
    <property type="term" value="P:TRAMP-dependent tRNA surveillance pathway"/>
    <property type="evidence" value="ECO:0007669"/>
    <property type="project" value="TreeGrafter"/>
</dbReference>
<evidence type="ECO:0000313" key="6">
    <source>
        <dbReference type="Proteomes" id="UP000054549"/>
    </source>
</evidence>
<proteinExistence type="predicted"/>
<dbReference type="EMBL" id="KN818278">
    <property type="protein sequence ID" value="KIL61897.1"/>
    <property type="molecule type" value="Genomic_DNA"/>
</dbReference>
<name>A0A0C2WJZ7_AMAMK</name>
<evidence type="ECO:0000256" key="3">
    <source>
        <dbReference type="SAM" id="MobiDB-lite"/>
    </source>
</evidence>
<dbReference type="GO" id="GO:0000176">
    <property type="term" value="C:nuclear exosome (RNase complex)"/>
    <property type="evidence" value="ECO:0007669"/>
    <property type="project" value="TreeGrafter"/>
</dbReference>
<gene>
    <name evidence="5" type="ORF">M378DRAFT_179911</name>
</gene>
<dbReference type="GO" id="GO:0071040">
    <property type="term" value="P:nuclear polyadenylation-dependent antisense transcript catabolic process"/>
    <property type="evidence" value="ECO:0007669"/>
    <property type="project" value="TreeGrafter"/>
</dbReference>
<dbReference type="PANTHER" id="PTHR12124:SF47">
    <property type="entry name" value="EXOSOME COMPONENT 10"/>
    <property type="match status" value="1"/>
</dbReference>
<organism evidence="5 6">
    <name type="scientific">Amanita muscaria (strain Koide BX008)</name>
    <dbReference type="NCBI Taxonomy" id="946122"/>
    <lineage>
        <taxon>Eukaryota</taxon>
        <taxon>Fungi</taxon>
        <taxon>Dikarya</taxon>
        <taxon>Basidiomycota</taxon>
        <taxon>Agaricomycotina</taxon>
        <taxon>Agaricomycetes</taxon>
        <taxon>Agaricomycetidae</taxon>
        <taxon>Agaricales</taxon>
        <taxon>Pluteineae</taxon>
        <taxon>Amanitaceae</taxon>
        <taxon>Amanita</taxon>
    </lineage>
</organism>
<evidence type="ECO:0000256" key="1">
    <source>
        <dbReference type="ARBA" id="ARBA00004123"/>
    </source>
</evidence>
<dbReference type="GO" id="GO:0071051">
    <property type="term" value="P:poly(A)-dependent snoRNA 3'-end processing"/>
    <property type="evidence" value="ECO:0007669"/>
    <property type="project" value="TreeGrafter"/>
</dbReference>
<keyword evidence="2" id="KW-0539">Nucleus</keyword>
<dbReference type="OrthoDB" id="2250022at2759"/>
<sequence length="228" mass="26026">MLAKLRQAVEIAVDLEHRSYRAYAGFYQGRKSDWIVDAVEVFHGPGADSDIIWLQQDFNLYVVNLFDMFHASRLIFPDTGLPSFLKCTVITNGINWLISGYDTHFLLYIYDCLRNALIDRSQSRPGSHPSSPSTTPSPHADGQNSHLRTVIARSRETSLRTYQKELYDGLYGSGPNGWDTLARKWNKSLMFANNNDDVGKVVRMYAWRDKVAREEDESIRSVLLESSL</sequence>
<dbReference type="Gene3D" id="1.10.150.80">
    <property type="entry name" value="HRDC domain"/>
    <property type="match status" value="1"/>
</dbReference>
<dbReference type="Proteomes" id="UP000054549">
    <property type="component" value="Unassembled WGS sequence"/>
</dbReference>
<dbReference type="STRING" id="946122.A0A0C2WJZ7"/>
<dbReference type="GO" id="GO:0071039">
    <property type="term" value="P:nuclear polyadenylation-dependent CUT catabolic process"/>
    <property type="evidence" value="ECO:0007669"/>
    <property type="project" value="TreeGrafter"/>
</dbReference>
<dbReference type="GO" id="GO:0000467">
    <property type="term" value="P:exonucleolytic trimming to generate mature 3'-end of 5.8S rRNA from tricistronic rRNA transcript (SSU-rRNA, 5.8S rRNA, LSU-rRNA)"/>
    <property type="evidence" value="ECO:0007669"/>
    <property type="project" value="InterPro"/>
</dbReference>
<dbReference type="GO" id="GO:0071044">
    <property type="term" value="P:histone mRNA catabolic process"/>
    <property type="evidence" value="ECO:0007669"/>
    <property type="project" value="TreeGrafter"/>
</dbReference>
<feature type="domain" description="HRDC" evidence="4">
    <location>
        <begin position="194"/>
        <end position="228"/>
    </location>
</feature>
<feature type="compositionally biased region" description="Low complexity" evidence="3">
    <location>
        <begin position="123"/>
        <end position="139"/>
    </location>
</feature>
<dbReference type="Gene3D" id="3.30.420.10">
    <property type="entry name" value="Ribonuclease H-like superfamily/Ribonuclease H"/>
    <property type="match status" value="2"/>
</dbReference>
<protein>
    <recommendedName>
        <fullName evidence="4">HRDC domain-containing protein</fullName>
    </recommendedName>
</protein>
<evidence type="ECO:0000256" key="2">
    <source>
        <dbReference type="ARBA" id="ARBA00023242"/>
    </source>
</evidence>
<dbReference type="GO" id="GO:0071035">
    <property type="term" value="P:nuclear polyadenylation-dependent rRNA catabolic process"/>
    <property type="evidence" value="ECO:0007669"/>
    <property type="project" value="TreeGrafter"/>
</dbReference>
<evidence type="ECO:0000259" key="4">
    <source>
        <dbReference type="PROSITE" id="PS50967"/>
    </source>
</evidence>
<dbReference type="InterPro" id="IPR002121">
    <property type="entry name" value="HRDC_dom"/>
</dbReference>
<dbReference type="GO" id="GO:0071037">
    <property type="term" value="P:nuclear polyadenylation-dependent snRNA catabolic process"/>
    <property type="evidence" value="ECO:0007669"/>
    <property type="project" value="TreeGrafter"/>
</dbReference>
<dbReference type="InterPro" id="IPR045092">
    <property type="entry name" value="Rrp6-like"/>
</dbReference>
<dbReference type="GO" id="GO:0003727">
    <property type="term" value="F:single-stranded RNA binding"/>
    <property type="evidence" value="ECO:0007669"/>
    <property type="project" value="TreeGrafter"/>
</dbReference>
<dbReference type="GO" id="GO:0005730">
    <property type="term" value="C:nucleolus"/>
    <property type="evidence" value="ECO:0007669"/>
    <property type="project" value="TreeGrafter"/>
</dbReference>
<dbReference type="InterPro" id="IPR012337">
    <property type="entry name" value="RNaseH-like_sf"/>
</dbReference>
<dbReference type="PANTHER" id="PTHR12124">
    <property type="entry name" value="POLYMYOSITIS/SCLERODERMA AUTOANTIGEN-RELATED"/>
    <property type="match status" value="1"/>
</dbReference>
<dbReference type="SUPFAM" id="SSF53098">
    <property type="entry name" value="Ribonuclease H-like"/>
    <property type="match status" value="1"/>
</dbReference>
<comment type="subcellular location">
    <subcellularLocation>
        <location evidence="1">Nucleus</location>
    </subcellularLocation>
</comment>
<accession>A0A0C2WJZ7</accession>
<dbReference type="InParanoid" id="A0A0C2WJZ7"/>
<dbReference type="InterPro" id="IPR044876">
    <property type="entry name" value="HRDC_dom_sf"/>
</dbReference>
<feature type="region of interest" description="Disordered" evidence="3">
    <location>
        <begin position="121"/>
        <end position="145"/>
    </location>
</feature>
<dbReference type="InterPro" id="IPR036397">
    <property type="entry name" value="RNaseH_sf"/>
</dbReference>
<keyword evidence="6" id="KW-1185">Reference proteome</keyword>
<evidence type="ECO:0000313" key="5">
    <source>
        <dbReference type="EMBL" id="KIL61897.1"/>
    </source>
</evidence>